<gene>
    <name evidence="1" type="ORF">S12H4_03860</name>
</gene>
<protein>
    <submittedName>
        <fullName evidence="1">Uncharacterized protein</fullName>
    </submittedName>
</protein>
<name>X1RZB9_9ZZZZ</name>
<reference evidence="1" key="1">
    <citation type="journal article" date="2014" name="Front. Microbiol.">
        <title>High frequency of phylogenetically diverse reductive dehalogenase-homologous genes in deep subseafloor sedimentary metagenomes.</title>
        <authorList>
            <person name="Kawai M."/>
            <person name="Futagami T."/>
            <person name="Toyoda A."/>
            <person name="Takaki Y."/>
            <person name="Nishi S."/>
            <person name="Hori S."/>
            <person name="Arai W."/>
            <person name="Tsubouchi T."/>
            <person name="Morono Y."/>
            <person name="Uchiyama I."/>
            <person name="Ito T."/>
            <person name="Fujiyama A."/>
            <person name="Inagaki F."/>
            <person name="Takami H."/>
        </authorList>
    </citation>
    <scope>NUCLEOTIDE SEQUENCE</scope>
    <source>
        <strain evidence="1">Expedition CK06-06</strain>
    </source>
</reference>
<evidence type="ECO:0000313" key="1">
    <source>
        <dbReference type="EMBL" id="GAI72276.1"/>
    </source>
</evidence>
<sequence length="60" mass="7030">MERVVYEVMARCELVQPKDRASSWTVDELKSHLDKKLKLWSEKVRGELENLDISISPKSQ</sequence>
<accession>X1RZB9</accession>
<organism evidence="1">
    <name type="scientific">marine sediment metagenome</name>
    <dbReference type="NCBI Taxonomy" id="412755"/>
    <lineage>
        <taxon>unclassified sequences</taxon>
        <taxon>metagenomes</taxon>
        <taxon>ecological metagenomes</taxon>
    </lineage>
</organism>
<dbReference type="AlphaFoldDB" id="X1RZB9"/>
<proteinExistence type="predicted"/>
<comment type="caution">
    <text evidence="1">The sequence shown here is derived from an EMBL/GenBank/DDBJ whole genome shotgun (WGS) entry which is preliminary data.</text>
</comment>
<dbReference type="EMBL" id="BARW01001132">
    <property type="protein sequence ID" value="GAI72276.1"/>
    <property type="molecule type" value="Genomic_DNA"/>
</dbReference>